<dbReference type="Pfam" id="PF00593">
    <property type="entry name" value="TonB_dep_Rec_b-barrel"/>
    <property type="match status" value="1"/>
</dbReference>
<keyword evidence="17" id="KW-0675">Receptor</keyword>
<feature type="domain" description="TonB-dependent receptor-like beta-barrel" evidence="15">
    <location>
        <begin position="293"/>
        <end position="763"/>
    </location>
</feature>
<organism evidence="17 18">
    <name type="scientific">Komagataeibacter nataicola</name>
    <dbReference type="NCBI Taxonomy" id="265960"/>
    <lineage>
        <taxon>Bacteria</taxon>
        <taxon>Pseudomonadati</taxon>
        <taxon>Pseudomonadota</taxon>
        <taxon>Alphaproteobacteria</taxon>
        <taxon>Acetobacterales</taxon>
        <taxon>Acetobacteraceae</taxon>
        <taxon>Komagataeibacter</taxon>
    </lineage>
</organism>
<dbReference type="PANTHER" id="PTHR32552:SF89">
    <property type="entry name" value="CATECHOLATE SIDEROPHORE RECEPTOR FIU"/>
    <property type="match status" value="1"/>
</dbReference>
<evidence type="ECO:0000256" key="8">
    <source>
        <dbReference type="ARBA" id="ARBA00023065"/>
    </source>
</evidence>
<evidence type="ECO:0000256" key="2">
    <source>
        <dbReference type="ARBA" id="ARBA00022448"/>
    </source>
</evidence>
<keyword evidence="6 14" id="KW-0732">Signal</keyword>
<evidence type="ECO:0000256" key="10">
    <source>
        <dbReference type="ARBA" id="ARBA00023136"/>
    </source>
</evidence>
<evidence type="ECO:0000256" key="7">
    <source>
        <dbReference type="ARBA" id="ARBA00023004"/>
    </source>
</evidence>
<keyword evidence="2 12" id="KW-0813">Transport</keyword>
<dbReference type="SUPFAM" id="SSF56935">
    <property type="entry name" value="Porins"/>
    <property type="match status" value="1"/>
</dbReference>
<keyword evidence="4" id="KW-0410">Iron transport</keyword>
<keyword evidence="5 12" id="KW-0812">Transmembrane</keyword>
<dbReference type="PANTHER" id="PTHR32552">
    <property type="entry name" value="FERRICHROME IRON RECEPTOR-RELATED"/>
    <property type="match status" value="1"/>
</dbReference>
<dbReference type="PROSITE" id="PS52016">
    <property type="entry name" value="TONB_DEPENDENT_REC_3"/>
    <property type="match status" value="1"/>
</dbReference>
<feature type="signal peptide" evidence="14">
    <location>
        <begin position="1"/>
        <end position="27"/>
    </location>
</feature>
<feature type="chain" id="PRO_5047545293" evidence="14">
    <location>
        <begin position="28"/>
        <end position="807"/>
    </location>
</feature>
<evidence type="ECO:0000256" key="4">
    <source>
        <dbReference type="ARBA" id="ARBA00022496"/>
    </source>
</evidence>
<keyword evidence="9 13" id="KW-0798">TonB box</keyword>
<evidence type="ECO:0000256" key="1">
    <source>
        <dbReference type="ARBA" id="ARBA00004571"/>
    </source>
</evidence>
<keyword evidence="18" id="KW-1185">Reference proteome</keyword>
<evidence type="ECO:0000256" key="11">
    <source>
        <dbReference type="ARBA" id="ARBA00023237"/>
    </source>
</evidence>
<name>A0ABX5PFL9_9PROT</name>
<evidence type="ECO:0000256" key="14">
    <source>
        <dbReference type="SAM" id="SignalP"/>
    </source>
</evidence>
<keyword evidence="8" id="KW-0406">Ion transport</keyword>
<dbReference type="EMBL" id="NIRT01000009">
    <property type="protein sequence ID" value="PYD66715.1"/>
    <property type="molecule type" value="Genomic_DNA"/>
</dbReference>
<protein>
    <submittedName>
        <fullName evidence="17">Heme receptor</fullName>
    </submittedName>
</protein>
<dbReference type="InterPro" id="IPR000531">
    <property type="entry name" value="Beta-barrel_TonB"/>
</dbReference>
<dbReference type="InterPro" id="IPR012910">
    <property type="entry name" value="Plug_dom"/>
</dbReference>
<reference evidence="17 18" key="1">
    <citation type="submission" date="2017-06" db="EMBL/GenBank/DDBJ databases">
        <title>A draft genome sequence of Komagataeibacter nataicola LMG 1536.</title>
        <authorList>
            <person name="Skraban J."/>
            <person name="Cleenwerck I."/>
            <person name="Vandamme P."/>
            <person name="Trcek J."/>
        </authorList>
    </citation>
    <scope>NUCLEOTIDE SEQUENCE [LARGE SCALE GENOMIC DNA]</scope>
    <source>
        <strain evidence="17 18">LMG 1536</strain>
    </source>
</reference>
<evidence type="ECO:0000259" key="16">
    <source>
        <dbReference type="Pfam" id="PF07715"/>
    </source>
</evidence>
<comment type="similarity">
    <text evidence="12 13">Belongs to the TonB-dependent receptor family.</text>
</comment>
<feature type="domain" description="TonB-dependent receptor plug" evidence="16">
    <location>
        <begin position="72"/>
        <end position="181"/>
    </location>
</feature>
<proteinExistence type="inferred from homology"/>
<evidence type="ECO:0000256" key="13">
    <source>
        <dbReference type="RuleBase" id="RU003357"/>
    </source>
</evidence>
<evidence type="ECO:0000256" key="9">
    <source>
        <dbReference type="ARBA" id="ARBA00023077"/>
    </source>
</evidence>
<keyword evidence="11 12" id="KW-0998">Cell outer membrane</keyword>
<keyword evidence="7" id="KW-0408">Iron</keyword>
<comment type="caution">
    <text evidence="17">The sequence shown here is derived from an EMBL/GenBank/DDBJ whole genome shotgun (WGS) entry which is preliminary data.</text>
</comment>
<dbReference type="InterPro" id="IPR036942">
    <property type="entry name" value="Beta-barrel_TonB_sf"/>
</dbReference>
<evidence type="ECO:0000313" key="17">
    <source>
        <dbReference type="EMBL" id="PYD66715.1"/>
    </source>
</evidence>
<evidence type="ECO:0000256" key="3">
    <source>
        <dbReference type="ARBA" id="ARBA00022452"/>
    </source>
</evidence>
<dbReference type="Proteomes" id="UP000247512">
    <property type="component" value="Unassembled WGS sequence"/>
</dbReference>
<comment type="subcellular location">
    <subcellularLocation>
        <location evidence="1 12">Cell outer membrane</location>
        <topology evidence="1 12">Multi-pass membrane protein</topology>
    </subcellularLocation>
</comment>
<evidence type="ECO:0000256" key="5">
    <source>
        <dbReference type="ARBA" id="ARBA00022692"/>
    </source>
</evidence>
<sequence length="807" mass="87724">MRRTFPLSKALLATTIMATAICHQASAAPKKVQARAVSRAQAASASGHDNAAAANLSPEEISVQSHYVPRGAIASVTQKRMALEVPGSNPLKVLGEMPGVMFQGNDAQGVDNWSAQLFMHGFQQSEIGATLDGIPLGEFTYRNYNGLNPIQAISSENVARIDVSQSAGAEAVASTSNLGGALQYRSSDPKDKRGGVISQSFGSYAAYHTFIRFDSGRLNKTGTKFFASYMRNDTAQWKGYGEQFVQQVNAKLVQPVGDSSEISAFFDWSDLHQNNYQSESPAVLAALGDRVTDYTNGGISGYEKATQVALGNYPASYNGLSGKRDIAYYDGGTNQVDYLGGLKADLAITNHLRWTTTAYGHGEEAQTTWTAPTSEYSNMVDPSGSPLAEVVKEPMIRRFGVMSAVHYDIAHNHLGAGVWYENNHYDSPMNAYAVPNVVDGVVQGRLPQTLGKWTDPFAQMFNQSYNTNTFTAFFQDTYSPIRNLSLHFGFKSVLSTTRVGNGFLNPSFYGAGAEIASGVGLTTSKPFLPHISVDWRFLPGHEFFIDISENVHTYAESGYHLSNSPFAVTQSAYNSSVAALHPETAWTYAAGYRYSSPIVSASVYGYRTNFQNRLQQVTSGSIINPQSVVENVGGVTMNGVDVGVTVNPITNLALTNSISYDHAVYDNNISNAGISYNTKNVQIVNYPRFMYKGRLSYEWHNATAYIDGNYIGARNYSYTGDVKVPGYWMANLGIQYKLSNLGKYDKKLAVVKNLIFSLNVTNLTNTHYISTMGANGNPMAISSGALTYASLAPGAPRMFFGSIRGEF</sequence>
<accession>A0ABX5PFL9</accession>
<keyword evidence="3 12" id="KW-1134">Transmembrane beta strand</keyword>
<evidence type="ECO:0000259" key="15">
    <source>
        <dbReference type="Pfam" id="PF00593"/>
    </source>
</evidence>
<keyword evidence="10 12" id="KW-0472">Membrane</keyword>
<gene>
    <name evidence="17" type="ORF">CDI09_07255</name>
</gene>
<dbReference type="InterPro" id="IPR037066">
    <property type="entry name" value="Plug_dom_sf"/>
</dbReference>
<evidence type="ECO:0000313" key="18">
    <source>
        <dbReference type="Proteomes" id="UP000247512"/>
    </source>
</evidence>
<dbReference type="InterPro" id="IPR039426">
    <property type="entry name" value="TonB-dep_rcpt-like"/>
</dbReference>
<evidence type="ECO:0000256" key="6">
    <source>
        <dbReference type="ARBA" id="ARBA00022729"/>
    </source>
</evidence>
<dbReference type="Pfam" id="PF07715">
    <property type="entry name" value="Plug"/>
    <property type="match status" value="1"/>
</dbReference>
<evidence type="ECO:0000256" key="12">
    <source>
        <dbReference type="PROSITE-ProRule" id="PRU01360"/>
    </source>
</evidence>
<dbReference type="Gene3D" id="2.170.130.10">
    <property type="entry name" value="TonB-dependent receptor, plug domain"/>
    <property type="match status" value="1"/>
</dbReference>
<dbReference type="Gene3D" id="2.40.170.20">
    <property type="entry name" value="TonB-dependent receptor, beta-barrel domain"/>
    <property type="match status" value="1"/>
</dbReference>